<dbReference type="CDD" id="cd04301">
    <property type="entry name" value="NAT_SF"/>
    <property type="match status" value="1"/>
</dbReference>
<dbReference type="PANTHER" id="PTHR42791:SF1">
    <property type="entry name" value="N-ACETYLTRANSFERASE DOMAIN-CONTAINING PROTEIN"/>
    <property type="match status" value="1"/>
</dbReference>
<dbReference type="OrthoDB" id="1452841at2"/>
<reference evidence="2" key="1">
    <citation type="submission" date="2020-05" db="EMBL/GenBank/DDBJ databases">
        <title>Chitinophaga laudate sp. nov., isolated from a tropical peat swamp.</title>
        <authorList>
            <person name="Goh C.B.S."/>
            <person name="Lee M.S."/>
            <person name="Parimannan S."/>
            <person name="Pasbakhsh P."/>
            <person name="Yule C.M."/>
            <person name="Rajandas H."/>
            <person name="Loke S."/>
            <person name="Croft L."/>
            <person name="Tan J.B.L."/>
        </authorList>
    </citation>
    <scope>NUCLEOTIDE SEQUENCE</scope>
    <source>
        <strain evidence="2">Mgbs1</strain>
    </source>
</reference>
<dbReference type="EMBL" id="RIAR02000001">
    <property type="protein sequence ID" value="NSL86959.1"/>
    <property type="molecule type" value="Genomic_DNA"/>
</dbReference>
<dbReference type="SUPFAM" id="SSF55729">
    <property type="entry name" value="Acyl-CoA N-acyltransferases (Nat)"/>
    <property type="match status" value="1"/>
</dbReference>
<dbReference type="Proteomes" id="UP000281028">
    <property type="component" value="Unassembled WGS sequence"/>
</dbReference>
<protein>
    <submittedName>
        <fullName evidence="2">GNAT family N-acetyltransferase</fullName>
    </submittedName>
</protein>
<keyword evidence="3" id="KW-1185">Reference proteome</keyword>
<proteinExistence type="predicted"/>
<evidence type="ECO:0000259" key="1">
    <source>
        <dbReference type="Pfam" id="PF00583"/>
    </source>
</evidence>
<organism evidence="2 3">
    <name type="scientific">Chitinophaga solisilvae</name>
    <dbReference type="NCBI Taxonomy" id="1233460"/>
    <lineage>
        <taxon>Bacteria</taxon>
        <taxon>Pseudomonadati</taxon>
        <taxon>Bacteroidota</taxon>
        <taxon>Chitinophagia</taxon>
        <taxon>Chitinophagales</taxon>
        <taxon>Chitinophagaceae</taxon>
        <taxon>Chitinophaga</taxon>
    </lineage>
</organism>
<dbReference type="AlphaFoldDB" id="A0A433WPZ8"/>
<dbReference type="InterPro" id="IPR000182">
    <property type="entry name" value="GNAT_dom"/>
</dbReference>
<evidence type="ECO:0000313" key="2">
    <source>
        <dbReference type="EMBL" id="NSL86959.1"/>
    </source>
</evidence>
<dbReference type="PANTHER" id="PTHR42791">
    <property type="entry name" value="GNAT FAMILY ACETYLTRANSFERASE"/>
    <property type="match status" value="1"/>
</dbReference>
<name>A0A433WPZ8_9BACT</name>
<accession>A0A433WPZ8</accession>
<dbReference type="Gene3D" id="3.40.630.30">
    <property type="match status" value="1"/>
</dbReference>
<dbReference type="InterPro" id="IPR052523">
    <property type="entry name" value="Trichothecene_AcTrans"/>
</dbReference>
<dbReference type="GO" id="GO:0016747">
    <property type="term" value="F:acyltransferase activity, transferring groups other than amino-acyl groups"/>
    <property type="evidence" value="ECO:0007669"/>
    <property type="project" value="InterPro"/>
</dbReference>
<gene>
    <name evidence="2" type="ORF">ECE50_008970</name>
</gene>
<feature type="domain" description="N-acetyltransferase" evidence="1">
    <location>
        <begin position="114"/>
        <end position="171"/>
    </location>
</feature>
<dbReference type="Pfam" id="PF00583">
    <property type="entry name" value="Acetyltransf_1"/>
    <property type="match status" value="1"/>
</dbReference>
<evidence type="ECO:0000313" key="3">
    <source>
        <dbReference type="Proteomes" id="UP000281028"/>
    </source>
</evidence>
<comment type="caution">
    <text evidence="2">The sequence shown here is derived from an EMBL/GenBank/DDBJ whole genome shotgun (WGS) entry which is preliminary data.</text>
</comment>
<sequence>MRTATRADKNLVIDILYSAYAANDTLLETIRSGSGTGKRLRMLLDYACEHTFDTGKIYISGNGLSAALILFPETRTISLNSLLRDLKMLCCIAGWKKAMRALSREKAIRKLLPHNGVYYIWFIGTISAAQGKGSGTRLMQDLIADCRTTNRTMYLEARIPENVEWYRQFGFHTYHELCLGNRVWHCMKRS</sequence>
<dbReference type="InterPro" id="IPR016181">
    <property type="entry name" value="Acyl_CoA_acyltransferase"/>
</dbReference>